<dbReference type="Pfam" id="PF10222">
    <property type="entry name" value="DUF2152"/>
    <property type="match status" value="1"/>
</dbReference>
<keyword evidence="6" id="KW-0325">Glycoprotein</keyword>
<feature type="transmembrane region" description="Helical" evidence="7">
    <location>
        <begin position="21"/>
        <end position="40"/>
    </location>
</feature>
<protein>
    <submittedName>
        <fullName evidence="9">Uncharacterized protein KIAA2013 homolog</fullName>
    </submittedName>
</protein>
<reference evidence="9" key="1">
    <citation type="submission" date="2025-08" db="UniProtKB">
        <authorList>
            <consortium name="RefSeq"/>
        </authorList>
    </citation>
    <scope>IDENTIFICATION</scope>
    <source>
        <tissue evidence="9">Whole organism</tissue>
    </source>
</reference>
<dbReference type="KEGG" id="foc:113202871"/>
<keyword evidence="5 7" id="KW-0472">Membrane</keyword>
<dbReference type="OrthoDB" id="10017443at2759"/>
<comment type="subcellular location">
    <subcellularLocation>
        <location evidence="1">Membrane</location>
        <topology evidence="1">Single-pass type I membrane protein</topology>
    </subcellularLocation>
</comment>
<evidence type="ECO:0000256" key="6">
    <source>
        <dbReference type="ARBA" id="ARBA00023180"/>
    </source>
</evidence>
<dbReference type="GO" id="GO:0016020">
    <property type="term" value="C:membrane"/>
    <property type="evidence" value="ECO:0007669"/>
    <property type="project" value="UniProtKB-SubCell"/>
</dbReference>
<evidence type="ECO:0000256" key="4">
    <source>
        <dbReference type="ARBA" id="ARBA00022989"/>
    </source>
</evidence>
<dbReference type="RefSeq" id="XP_026273097.2">
    <property type="nucleotide sequence ID" value="XM_026417312.2"/>
</dbReference>
<dbReference type="AlphaFoldDB" id="A0A6J1RW96"/>
<organism evidence="8 9">
    <name type="scientific">Frankliniella occidentalis</name>
    <name type="common">Western flower thrips</name>
    <name type="synonym">Euthrips occidentalis</name>
    <dbReference type="NCBI Taxonomy" id="133901"/>
    <lineage>
        <taxon>Eukaryota</taxon>
        <taxon>Metazoa</taxon>
        <taxon>Ecdysozoa</taxon>
        <taxon>Arthropoda</taxon>
        <taxon>Hexapoda</taxon>
        <taxon>Insecta</taxon>
        <taxon>Pterygota</taxon>
        <taxon>Neoptera</taxon>
        <taxon>Paraneoptera</taxon>
        <taxon>Thysanoptera</taxon>
        <taxon>Terebrantia</taxon>
        <taxon>Thripoidea</taxon>
        <taxon>Thripidae</taxon>
        <taxon>Frankliniella</taxon>
    </lineage>
</organism>
<evidence type="ECO:0000256" key="5">
    <source>
        <dbReference type="ARBA" id="ARBA00023136"/>
    </source>
</evidence>
<dbReference type="PANTHER" id="PTHR31386">
    <property type="entry name" value="UNCHARACTERIZED PROTEIN KIAA2013"/>
    <property type="match status" value="1"/>
</dbReference>
<evidence type="ECO:0000313" key="8">
    <source>
        <dbReference type="Proteomes" id="UP000504606"/>
    </source>
</evidence>
<evidence type="ECO:0000256" key="1">
    <source>
        <dbReference type="ARBA" id="ARBA00004479"/>
    </source>
</evidence>
<keyword evidence="8" id="KW-1185">Reference proteome</keyword>
<evidence type="ECO:0000256" key="2">
    <source>
        <dbReference type="ARBA" id="ARBA00022692"/>
    </source>
</evidence>
<evidence type="ECO:0000256" key="7">
    <source>
        <dbReference type="SAM" id="Phobius"/>
    </source>
</evidence>
<dbReference type="GeneID" id="113202871"/>
<dbReference type="Proteomes" id="UP000504606">
    <property type="component" value="Unplaced"/>
</dbReference>
<feature type="transmembrane region" description="Helical" evidence="7">
    <location>
        <begin position="571"/>
        <end position="592"/>
    </location>
</feature>
<keyword evidence="4 7" id="KW-1133">Transmembrane helix</keyword>
<keyword evidence="2 7" id="KW-0812">Transmembrane</keyword>
<evidence type="ECO:0000256" key="3">
    <source>
        <dbReference type="ARBA" id="ARBA00022729"/>
    </source>
</evidence>
<name>A0A6J1RW96_FRAOC</name>
<gene>
    <name evidence="9" type="primary">LOC113202871</name>
</gene>
<dbReference type="PANTHER" id="PTHR31386:SF2">
    <property type="entry name" value="SIMILAR TO RIKEN CDNA 2510039O18"/>
    <property type="match status" value="1"/>
</dbReference>
<proteinExistence type="predicted"/>
<evidence type="ECO:0000313" key="9">
    <source>
        <dbReference type="RefSeq" id="XP_026273097.2"/>
    </source>
</evidence>
<sequence length="609" mass="68967">MQRMERFELAKRLKRFLEVHLTKRRLFLGIVIFGLILYFGQPRVGRWLYRPQAIVDDMVERCMEDRLTSFHSEASEYDANILHSPPQENEFSYLPYVGNGYIGLPVKFDGRIMIRSGRTLSQEVPIRPLISVSMSGKFAEASVVRYLDGVVYRYQCMRMGLYAKYQYYAHRTIPGLLIQEIKVVNPSDTNLNLEVSHSSPPDSWLSSSNTIRLQHAVSQAEFKVSKGKIDIDSDRVIAVAAVASSIPSILEVKARSHANIIVYCTIAYSKPMSSDEYYATKTSVENQAIQTMKDALLKTTASLRRDHSAVWNQLWSTGLKISNSLAAGALNGHLINSTMYHVLSQSPSPYHVESANATTKAQVMKSLAYADGCYSSYHTLDAENLWKDLSTLSEVNNVVSRWLLTLEKQGCPNLIKAGALGVVQAMVLSFGSLRFSNQHLEFNIHPKYLHRDLDFRRLSYGNSSHVNISVVVQEDNHAVLYVALDRSDKNYYACDGGCLDKPVQLGPDRIQFPVKLTEPVTPILYVTYDRQHMEDLRHAIHVKEISEAPALEHHVIALHKHGHHLGGLPNLFWVSIGVLIVVFHLFLFKLIYNEYKGSTDKFRARYGKL</sequence>
<accession>A0A6J1RW96</accession>
<keyword evidence="3" id="KW-0732">Signal</keyword>
<dbReference type="InterPro" id="IPR018795">
    <property type="entry name" value="K2013-like"/>
</dbReference>